<evidence type="ECO:0000256" key="1">
    <source>
        <dbReference type="ARBA" id="ARBA00005662"/>
    </source>
</evidence>
<dbReference type="PANTHER" id="PTHR33393">
    <property type="entry name" value="POLYGLUTAMINE SYNTHESIS ACCESSORY PROTEIN RV0574C-RELATED"/>
    <property type="match status" value="1"/>
</dbReference>
<dbReference type="SMART" id="SM00854">
    <property type="entry name" value="PGA_cap"/>
    <property type="match status" value="1"/>
</dbReference>
<dbReference type="OrthoDB" id="9810906at2"/>
<evidence type="ECO:0000313" key="7">
    <source>
        <dbReference type="Proteomes" id="UP000321057"/>
    </source>
</evidence>
<feature type="domain" description="Capsule synthesis protein CapA" evidence="3">
    <location>
        <begin position="31"/>
        <end position="277"/>
    </location>
</feature>
<keyword evidence="2" id="KW-0812">Transmembrane</keyword>
<dbReference type="Pfam" id="PF09587">
    <property type="entry name" value="PGA_cap"/>
    <property type="match status" value="1"/>
</dbReference>
<gene>
    <name evidence="5" type="ORF">NCTC12195_01834</name>
    <name evidence="4" type="ORF">SGA02_05720</name>
</gene>
<dbReference type="CDD" id="cd07381">
    <property type="entry name" value="MPP_CapA"/>
    <property type="match status" value="1"/>
</dbReference>
<dbReference type="Gene3D" id="3.60.21.10">
    <property type="match status" value="1"/>
</dbReference>
<dbReference type="SUPFAM" id="SSF56300">
    <property type="entry name" value="Metallo-dependent phosphatases"/>
    <property type="match status" value="1"/>
</dbReference>
<dbReference type="RefSeq" id="WP_082039225.1">
    <property type="nucleotide sequence ID" value="NZ_BKAX01000001.1"/>
</dbReference>
<name>A0A0D0SEZ7_STAGA</name>
<keyword evidence="2" id="KW-0472">Membrane</keyword>
<evidence type="ECO:0000259" key="3">
    <source>
        <dbReference type="SMART" id="SM00854"/>
    </source>
</evidence>
<feature type="transmembrane region" description="Helical" evidence="2">
    <location>
        <begin position="6"/>
        <end position="23"/>
    </location>
</feature>
<evidence type="ECO:0000313" key="4">
    <source>
        <dbReference type="EMBL" id="GEQ04744.1"/>
    </source>
</evidence>
<reference evidence="5 6" key="1">
    <citation type="submission" date="2018-06" db="EMBL/GenBank/DDBJ databases">
        <authorList>
            <consortium name="Pathogen Informatics"/>
            <person name="Doyle S."/>
        </authorList>
    </citation>
    <scope>NUCLEOTIDE SEQUENCE [LARGE SCALE GENOMIC DNA]</scope>
    <source>
        <strain evidence="5 6">NCTC12195</strain>
    </source>
</reference>
<organism evidence="5 6">
    <name type="scientific">Staphylococcus gallinarum</name>
    <dbReference type="NCBI Taxonomy" id="1293"/>
    <lineage>
        <taxon>Bacteria</taxon>
        <taxon>Bacillati</taxon>
        <taxon>Bacillota</taxon>
        <taxon>Bacilli</taxon>
        <taxon>Bacillales</taxon>
        <taxon>Staphylococcaceae</taxon>
        <taxon>Staphylococcus</taxon>
    </lineage>
</organism>
<keyword evidence="2" id="KW-1133">Transmembrane helix</keyword>
<proteinExistence type="inferred from homology"/>
<keyword evidence="7" id="KW-1185">Reference proteome</keyword>
<dbReference type="AlphaFoldDB" id="A0A0D0SEZ7"/>
<evidence type="ECO:0000313" key="5">
    <source>
        <dbReference type="EMBL" id="SUM32389.1"/>
    </source>
</evidence>
<dbReference type="EMBL" id="BKAX01000001">
    <property type="protein sequence ID" value="GEQ04744.1"/>
    <property type="molecule type" value="Genomic_DNA"/>
</dbReference>
<dbReference type="GeneID" id="93845596"/>
<reference evidence="4 7" key="2">
    <citation type="submission" date="2019-07" db="EMBL/GenBank/DDBJ databases">
        <title>Whole genome shotgun sequence of Staphylococcus gallinarum NBRC 109767.</title>
        <authorList>
            <person name="Hosoyama A."/>
            <person name="Uohara A."/>
            <person name="Ohji S."/>
            <person name="Ichikawa N."/>
        </authorList>
    </citation>
    <scope>NUCLEOTIDE SEQUENCE [LARGE SCALE GENOMIC DNA]</scope>
    <source>
        <strain evidence="4 7">NBRC 109767</strain>
    </source>
</reference>
<dbReference type="InterPro" id="IPR019079">
    <property type="entry name" value="Capsule_synth_CapA"/>
</dbReference>
<comment type="similarity">
    <text evidence="1">Belongs to the CapA family.</text>
</comment>
<protein>
    <submittedName>
        <fullName evidence="5">CapA-related protein</fullName>
    </submittedName>
    <submittedName>
        <fullName evidence="4">Capsular polysaccharide biosynthesis protein CapA</fullName>
    </submittedName>
</protein>
<dbReference type="EMBL" id="UHDK01000001">
    <property type="protein sequence ID" value="SUM32389.1"/>
    <property type="molecule type" value="Genomic_DNA"/>
</dbReference>
<evidence type="ECO:0000256" key="2">
    <source>
        <dbReference type="SAM" id="Phobius"/>
    </source>
</evidence>
<dbReference type="InterPro" id="IPR052169">
    <property type="entry name" value="CW_Biosynth-Accessory"/>
</dbReference>
<dbReference type="Proteomes" id="UP000321057">
    <property type="component" value="Unassembled WGS sequence"/>
</dbReference>
<dbReference type="Proteomes" id="UP000255277">
    <property type="component" value="Unassembled WGS sequence"/>
</dbReference>
<dbReference type="PANTHER" id="PTHR33393:SF12">
    <property type="entry name" value="CAPSULE BIOSYNTHESIS PROTEIN CAPA"/>
    <property type="match status" value="1"/>
</dbReference>
<accession>A0A0D0SEZ7</accession>
<dbReference type="STRING" id="1293.SH09_11785"/>
<evidence type="ECO:0000313" key="6">
    <source>
        <dbReference type="Proteomes" id="UP000255277"/>
    </source>
</evidence>
<sequence length="378" mass="43438">MKGIFTYILIFVITCWMFISLLINHQRQQIDFIAVGDNLIHPVVYQDANNGKDSYNFQKMYRPIAPYIQDKDLAYINQESPLGGDDRPFSGFKRFNTPSVVAKAVIDTGFNLINGSNNHSLDQGTSGINNSLSTWHKYQDKALFTGMFKSKDDYNKTPTINIKNTKVSMLSYTFGTNNLTPKLPYQIKYINKKQIKRDIKKAKQHSDFIVISMHWGKEGSHKPSKKQKEYAKFLAKQNVDVVIGMHPHVIQPVEWVKGTQNHKTLVAYSLGNFLNGQETGTESNHLGGSIQFKIANNHNDTKISDVKWRSIVNHYEMTAPYNDDSRHHFKVYMLNDYPNKLANQHGLQYQRNANMSKSQLQQITTNVIDKRFLDNSSY</sequence>
<dbReference type="InterPro" id="IPR029052">
    <property type="entry name" value="Metallo-depent_PP-like"/>
</dbReference>